<reference evidence="7" key="1">
    <citation type="journal article" date="2017" name="Genome Biol.">
        <title>Comparative genomics reveals high biological diversity and specific adaptations in the industrially and medically important fungal genus Aspergillus.</title>
        <authorList>
            <person name="de Vries R.P."/>
            <person name="Riley R."/>
            <person name="Wiebenga A."/>
            <person name="Aguilar-Osorio G."/>
            <person name="Amillis S."/>
            <person name="Uchima C.A."/>
            <person name="Anderluh G."/>
            <person name="Asadollahi M."/>
            <person name="Askin M."/>
            <person name="Barry K."/>
            <person name="Battaglia E."/>
            <person name="Bayram O."/>
            <person name="Benocci T."/>
            <person name="Braus-Stromeyer S.A."/>
            <person name="Caldana C."/>
            <person name="Canovas D."/>
            <person name="Cerqueira G.C."/>
            <person name="Chen F."/>
            <person name="Chen W."/>
            <person name="Choi C."/>
            <person name="Clum A."/>
            <person name="Dos Santos R.A."/>
            <person name="Damasio A.R."/>
            <person name="Diallinas G."/>
            <person name="Emri T."/>
            <person name="Fekete E."/>
            <person name="Flipphi M."/>
            <person name="Freyberg S."/>
            <person name="Gallo A."/>
            <person name="Gournas C."/>
            <person name="Habgood R."/>
            <person name="Hainaut M."/>
            <person name="Harispe M.L."/>
            <person name="Henrissat B."/>
            <person name="Hilden K.S."/>
            <person name="Hope R."/>
            <person name="Hossain A."/>
            <person name="Karabika E."/>
            <person name="Karaffa L."/>
            <person name="Karanyi Z."/>
            <person name="Krasevec N."/>
            <person name="Kuo A."/>
            <person name="Kusch H."/>
            <person name="LaButti K."/>
            <person name="Lagendijk E.L."/>
            <person name="Lapidus A."/>
            <person name="Levasseur A."/>
            <person name="Lindquist E."/>
            <person name="Lipzen A."/>
            <person name="Logrieco A.F."/>
            <person name="MacCabe A."/>
            <person name="Maekelae M.R."/>
            <person name="Malavazi I."/>
            <person name="Melin P."/>
            <person name="Meyer V."/>
            <person name="Mielnichuk N."/>
            <person name="Miskei M."/>
            <person name="Molnar A.P."/>
            <person name="Mule G."/>
            <person name="Ngan C.Y."/>
            <person name="Orejas M."/>
            <person name="Orosz E."/>
            <person name="Ouedraogo J.P."/>
            <person name="Overkamp K.M."/>
            <person name="Park H.-S."/>
            <person name="Perrone G."/>
            <person name="Piumi F."/>
            <person name="Punt P.J."/>
            <person name="Ram A.F."/>
            <person name="Ramon A."/>
            <person name="Rauscher S."/>
            <person name="Record E."/>
            <person name="Riano-Pachon D.M."/>
            <person name="Robert V."/>
            <person name="Roehrig J."/>
            <person name="Ruller R."/>
            <person name="Salamov A."/>
            <person name="Salih N.S."/>
            <person name="Samson R.A."/>
            <person name="Sandor E."/>
            <person name="Sanguinetti M."/>
            <person name="Schuetze T."/>
            <person name="Sepcic K."/>
            <person name="Shelest E."/>
            <person name="Sherlock G."/>
            <person name="Sophianopoulou V."/>
            <person name="Squina F.M."/>
            <person name="Sun H."/>
            <person name="Susca A."/>
            <person name="Todd R.B."/>
            <person name="Tsang A."/>
            <person name="Unkles S.E."/>
            <person name="van de Wiele N."/>
            <person name="van Rossen-Uffink D."/>
            <person name="Oliveira J.V."/>
            <person name="Vesth T.C."/>
            <person name="Visser J."/>
            <person name="Yu J.-H."/>
            <person name="Zhou M."/>
            <person name="Andersen M.R."/>
            <person name="Archer D.B."/>
            <person name="Baker S.E."/>
            <person name="Benoit I."/>
            <person name="Brakhage A.A."/>
            <person name="Braus G.H."/>
            <person name="Fischer R."/>
            <person name="Frisvad J.C."/>
            <person name="Goldman G.H."/>
            <person name="Houbraken J."/>
            <person name="Oakley B."/>
            <person name="Pocsi I."/>
            <person name="Scazzocchio C."/>
            <person name="Seiboth B."/>
            <person name="vanKuyk P.A."/>
            <person name="Wortman J."/>
            <person name="Dyer P.S."/>
            <person name="Grigoriev I.V."/>
        </authorList>
    </citation>
    <scope>NUCLEOTIDE SEQUENCE [LARGE SCALE GENOMIC DNA]</scope>
    <source>
        <strain evidence="7">ATCC 16872 / CBS 172.66 / WB 5094</strain>
    </source>
</reference>
<dbReference type="InterPro" id="IPR047122">
    <property type="entry name" value="Trans-enoyl_RdTase-like"/>
</dbReference>
<feature type="domain" description="Enoyl reductase (ER)" evidence="5">
    <location>
        <begin position="10"/>
        <end position="341"/>
    </location>
</feature>
<evidence type="ECO:0000256" key="4">
    <source>
        <dbReference type="ARBA" id="ARBA00023002"/>
    </source>
</evidence>
<evidence type="ECO:0000313" key="7">
    <source>
        <dbReference type="Proteomes" id="UP000184546"/>
    </source>
</evidence>
<dbReference type="Gene3D" id="3.40.50.720">
    <property type="entry name" value="NAD(P)-binding Rossmann-like Domain"/>
    <property type="match status" value="1"/>
</dbReference>
<keyword evidence="3" id="KW-0521">NADP</keyword>
<dbReference type="OMA" id="YDYKDAQ"/>
<dbReference type="STRING" id="690307.A0A1L9X4W2"/>
<comment type="similarity">
    <text evidence="1">Belongs to the zinc-containing alcohol dehydrogenase family.</text>
</comment>
<evidence type="ECO:0000259" key="5">
    <source>
        <dbReference type="SMART" id="SM00829"/>
    </source>
</evidence>
<evidence type="ECO:0000256" key="3">
    <source>
        <dbReference type="ARBA" id="ARBA00022857"/>
    </source>
</evidence>
<dbReference type="AlphaFoldDB" id="A0A1L9X4W2"/>
<protein>
    <recommendedName>
        <fullName evidence="5">Enoyl reductase (ER) domain-containing protein</fullName>
    </recommendedName>
</protein>
<dbReference type="EMBL" id="KV878971">
    <property type="protein sequence ID" value="OJK03490.1"/>
    <property type="molecule type" value="Genomic_DNA"/>
</dbReference>
<dbReference type="SUPFAM" id="SSF50129">
    <property type="entry name" value="GroES-like"/>
    <property type="match status" value="1"/>
</dbReference>
<dbReference type="VEuPathDB" id="FungiDB:ASPACDRAFT_39108"/>
<dbReference type="InterPro" id="IPR020843">
    <property type="entry name" value="ER"/>
</dbReference>
<dbReference type="Proteomes" id="UP000184546">
    <property type="component" value="Unassembled WGS sequence"/>
</dbReference>
<dbReference type="SUPFAM" id="SSF51735">
    <property type="entry name" value="NAD(P)-binding Rossmann-fold domains"/>
    <property type="match status" value="1"/>
</dbReference>
<dbReference type="InterPro" id="IPR013154">
    <property type="entry name" value="ADH-like_N"/>
</dbReference>
<dbReference type="SMART" id="SM00829">
    <property type="entry name" value="PKS_ER"/>
    <property type="match status" value="1"/>
</dbReference>
<dbReference type="PANTHER" id="PTHR45348">
    <property type="entry name" value="HYPOTHETICAL OXIDOREDUCTASE (EUROFUNG)"/>
    <property type="match status" value="1"/>
</dbReference>
<dbReference type="Gene3D" id="3.90.180.10">
    <property type="entry name" value="Medium-chain alcohol dehydrogenases, catalytic domain"/>
    <property type="match status" value="1"/>
</dbReference>
<evidence type="ECO:0000256" key="2">
    <source>
        <dbReference type="ARBA" id="ARBA00022741"/>
    </source>
</evidence>
<name>A0A1L9X4W2_ASPA1</name>
<dbReference type="Pfam" id="PF00107">
    <property type="entry name" value="ADH_zinc_N"/>
    <property type="match status" value="1"/>
</dbReference>
<sequence length="348" mass="37513">MSTQKAIVVSSPKQASLVRDRAIPTLRDDYILVKTVSVALNPTDWKHIAFLAPVGVLVGCDYAGIVEEVGKNVQGKFQKGDRVCGFVHGANAVEPEDGAFAEYIVAKADLSTKIPSNLSFQEAATLGVGITTVGQALYQSLKLAPPTAPTTTPEPLLIYGGSTATGALAIQFAKLSGYKVLTTCSPHNFDLVKQLGADAAFDYKNPNTPAEIRQYTDNKLRLVLDTISVEASAKFCDEALSTEGGEYTALLAVGIERQNVNDRWTLAYTAVGEDFTFGETPMPAKPEDREFAARFWETATQLLAEGKIKVHRPKVGARGLEGVMEGLELLKQDKVSGEKLVYNVEETP</sequence>
<keyword evidence="4" id="KW-0560">Oxidoreductase</keyword>
<dbReference type="PANTHER" id="PTHR45348:SF2">
    <property type="entry name" value="ZINC-TYPE ALCOHOL DEHYDROGENASE-LIKE PROTEIN C2E1P3.01"/>
    <property type="match status" value="1"/>
</dbReference>
<proteinExistence type="inferred from homology"/>
<accession>A0A1L9X4W2</accession>
<keyword evidence="7" id="KW-1185">Reference proteome</keyword>
<dbReference type="GeneID" id="30974357"/>
<dbReference type="OrthoDB" id="48317at2759"/>
<keyword evidence="2" id="KW-0547">Nucleotide-binding</keyword>
<evidence type="ECO:0000256" key="1">
    <source>
        <dbReference type="ARBA" id="ARBA00008072"/>
    </source>
</evidence>
<organism evidence="6 7">
    <name type="scientific">Aspergillus aculeatus (strain ATCC 16872 / CBS 172.66 / WB 5094)</name>
    <dbReference type="NCBI Taxonomy" id="690307"/>
    <lineage>
        <taxon>Eukaryota</taxon>
        <taxon>Fungi</taxon>
        <taxon>Dikarya</taxon>
        <taxon>Ascomycota</taxon>
        <taxon>Pezizomycotina</taxon>
        <taxon>Eurotiomycetes</taxon>
        <taxon>Eurotiomycetidae</taxon>
        <taxon>Eurotiales</taxon>
        <taxon>Aspergillaceae</taxon>
        <taxon>Aspergillus</taxon>
        <taxon>Aspergillus subgen. Circumdati</taxon>
    </lineage>
</organism>
<gene>
    <name evidence="6" type="ORF">ASPACDRAFT_39108</name>
</gene>
<dbReference type="InterPro" id="IPR011032">
    <property type="entry name" value="GroES-like_sf"/>
</dbReference>
<dbReference type="Pfam" id="PF08240">
    <property type="entry name" value="ADH_N"/>
    <property type="match status" value="1"/>
</dbReference>
<dbReference type="GO" id="GO:0016651">
    <property type="term" value="F:oxidoreductase activity, acting on NAD(P)H"/>
    <property type="evidence" value="ECO:0007669"/>
    <property type="project" value="InterPro"/>
</dbReference>
<dbReference type="InterPro" id="IPR036291">
    <property type="entry name" value="NAD(P)-bd_dom_sf"/>
</dbReference>
<dbReference type="RefSeq" id="XP_020059829.1">
    <property type="nucleotide sequence ID" value="XM_020200543.1"/>
</dbReference>
<dbReference type="CDD" id="cd08249">
    <property type="entry name" value="enoyl_reductase_like"/>
    <property type="match status" value="1"/>
</dbReference>
<dbReference type="InterPro" id="IPR013149">
    <property type="entry name" value="ADH-like_C"/>
</dbReference>
<dbReference type="GO" id="GO:0000166">
    <property type="term" value="F:nucleotide binding"/>
    <property type="evidence" value="ECO:0007669"/>
    <property type="project" value="UniProtKB-KW"/>
</dbReference>
<evidence type="ECO:0000313" key="6">
    <source>
        <dbReference type="EMBL" id="OJK03490.1"/>
    </source>
</evidence>